<evidence type="ECO:0000256" key="1">
    <source>
        <dbReference type="SAM" id="SignalP"/>
    </source>
</evidence>
<accession>A0A7X0HIZ4</accession>
<sequence>MPPRLRALVAVPVAVSALFAASLALAPAAAAEPNPPGCEKEYFCLYAGEGQTGQLLVKTKGNWTGSVAARSAFNNGIPYPNADHVQLTWTYQGATYEQCLHYNPSPDPDHYKLNFAEGVTVTKAVWRGEC</sequence>
<feature type="chain" id="PRO_5030831736" description="Peptidase inhibitor family I36" evidence="1">
    <location>
        <begin position="31"/>
        <end position="130"/>
    </location>
</feature>
<dbReference type="RefSeq" id="WP_185034770.1">
    <property type="nucleotide sequence ID" value="NZ_BNBN01000006.1"/>
</dbReference>
<organism evidence="2 3">
    <name type="scientific">Streptomyces candidus</name>
    <dbReference type="NCBI Taxonomy" id="67283"/>
    <lineage>
        <taxon>Bacteria</taxon>
        <taxon>Bacillati</taxon>
        <taxon>Actinomycetota</taxon>
        <taxon>Actinomycetes</taxon>
        <taxon>Kitasatosporales</taxon>
        <taxon>Streptomycetaceae</taxon>
        <taxon>Streptomyces</taxon>
    </lineage>
</organism>
<proteinExistence type="predicted"/>
<dbReference type="Proteomes" id="UP000540423">
    <property type="component" value="Unassembled WGS sequence"/>
</dbReference>
<reference evidence="2 3" key="1">
    <citation type="submission" date="2020-08" db="EMBL/GenBank/DDBJ databases">
        <title>Genomic Encyclopedia of Type Strains, Phase IV (KMG-IV): sequencing the most valuable type-strain genomes for metagenomic binning, comparative biology and taxonomic classification.</title>
        <authorList>
            <person name="Goeker M."/>
        </authorList>
    </citation>
    <scope>NUCLEOTIDE SEQUENCE [LARGE SCALE GENOMIC DNA]</scope>
    <source>
        <strain evidence="2 3">DSM 40141</strain>
    </source>
</reference>
<dbReference type="Pfam" id="PF03995">
    <property type="entry name" value="Inhibitor_I36"/>
    <property type="match status" value="1"/>
</dbReference>
<gene>
    <name evidence="2" type="ORF">HNQ79_005062</name>
</gene>
<evidence type="ECO:0000313" key="3">
    <source>
        <dbReference type="Proteomes" id="UP000540423"/>
    </source>
</evidence>
<evidence type="ECO:0000313" key="2">
    <source>
        <dbReference type="EMBL" id="MBB6438550.1"/>
    </source>
</evidence>
<name>A0A7X0HIZ4_9ACTN</name>
<protein>
    <recommendedName>
        <fullName evidence="4">Peptidase inhibitor family I36</fullName>
    </recommendedName>
</protein>
<dbReference type="AlphaFoldDB" id="A0A7X0HIZ4"/>
<dbReference type="EMBL" id="JACHEM010000014">
    <property type="protein sequence ID" value="MBB6438550.1"/>
    <property type="molecule type" value="Genomic_DNA"/>
</dbReference>
<feature type="signal peptide" evidence="1">
    <location>
        <begin position="1"/>
        <end position="30"/>
    </location>
</feature>
<keyword evidence="1" id="KW-0732">Signal</keyword>
<comment type="caution">
    <text evidence="2">The sequence shown here is derived from an EMBL/GenBank/DDBJ whole genome shotgun (WGS) entry which is preliminary data.</text>
</comment>
<evidence type="ECO:0008006" key="4">
    <source>
        <dbReference type="Google" id="ProtNLM"/>
    </source>
</evidence>
<keyword evidence="3" id="KW-1185">Reference proteome</keyword>